<dbReference type="AlphaFoldDB" id="A0AAV0XIJ8"/>
<evidence type="ECO:0008006" key="3">
    <source>
        <dbReference type="Google" id="ProtNLM"/>
    </source>
</evidence>
<organism evidence="1 2">
    <name type="scientific">Macrosiphum euphorbiae</name>
    <name type="common">potato aphid</name>
    <dbReference type="NCBI Taxonomy" id="13131"/>
    <lineage>
        <taxon>Eukaryota</taxon>
        <taxon>Metazoa</taxon>
        <taxon>Ecdysozoa</taxon>
        <taxon>Arthropoda</taxon>
        <taxon>Hexapoda</taxon>
        <taxon>Insecta</taxon>
        <taxon>Pterygota</taxon>
        <taxon>Neoptera</taxon>
        <taxon>Paraneoptera</taxon>
        <taxon>Hemiptera</taxon>
        <taxon>Sternorrhyncha</taxon>
        <taxon>Aphidomorpha</taxon>
        <taxon>Aphidoidea</taxon>
        <taxon>Aphididae</taxon>
        <taxon>Macrosiphini</taxon>
        <taxon>Macrosiphum</taxon>
    </lineage>
</organism>
<dbReference type="EMBL" id="CARXXK010000004">
    <property type="protein sequence ID" value="CAI6367347.1"/>
    <property type="molecule type" value="Genomic_DNA"/>
</dbReference>
<reference evidence="1 2" key="1">
    <citation type="submission" date="2023-01" db="EMBL/GenBank/DDBJ databases">
        <authorList>
            <person name="Whitehead M."/>
        </authorList>
    </citation>
    <scope>NUCLEOTIDE SEQUENCE [LARGE SCALE GENOMIC DNA]</scope>
</reference>
<keyword evidence="2" id="KW-1185">Reference proteome</keyword>
<evidence type="ECO:0000313" key="1">
    <source>
        <dbReference type="EMBL" id="CAI6367347.1"/>
    </source>
</evidence>
<protein>
    <recommendedName>
        <fullName evidence="3">Transposase domain-containing protein</fullName>
    </recommendedName>
</protein>
<gene>
    <name evidence="1" type="ORF">MEUPH1_LOCUS21835</name>
</gene>
<sequence>MHRINHLSKSTKRRRILNEQILNKHLIEIDSIPNREKINNDNIKVVINSSVDPSTNVCESSTTNELNTAVININHDTLEDKADDCSNFSDSESDEYIPQEQPLPSKLANWAINHNVPNNTFTDLLKILKYHKCFNNFPTDARTIYHNYSNVSYNQQIDVKTVPPGIYYHFGISNGIKKYIDKYFSCDNIKLVIGVDGLPLTKSSSSTFWPILGYIRQESQIVFPIGIYWGNEKPSDSNIFLKDFLDEINGLILNGISIEVFDKNNKSSIVIKKVIIDAFCCDSPAKAFLLKIKGHTGFYSCTKCTVEGTFLQRRVCFPNLNCTKRTHKDFVDQNNEQYHPFGNVSEIINIPNFDIIENFPLDYMHLVCLGVVKKMLMLWKGSGDIGRVNVNIQKMPLNVIKIISTRLLLIKKDIPCDFGRKPRSLDELARWKATEFRQFLLYTGIIVLHSIIPNEVYDHFLCLHVAMIIFLSPNYNNLSTFANSLLTDFVNNFGSLYGVHFISHNIHGLIHLYDDYKKFGCLDQVSCFKFENYMSQLKKMVRKQDKPLQQVVRRYQEHSIQIVNNTNLNDQPIFEMSHIEGPLIDGTDSPQFKVLILEKMKIKIHSDADSYVGININGALYIIKIVNICYSVHLKRAIVLGRKFETLENFFNHPLESSKLGIYKVNGFSKVISVWNICEITTKYIVSTTDQGFTVAIPIIHFEN</sequence>
<dbReference type="PANTHER" id="PTHR33053">
    <property type="entry name" value="PROTEIN, PUTATIVE-RELATED"/>
    <property type="match status" value="1"/>
</dbReference>
<comment type="caution">
    <text evidence="1">The sequence shown here is derived from an EMBL/GenBank/DDBJ whole genome shotgun (WGS) entry which is preliminary data.</text>
</comment>
<evidence type="ECO:0000313" key="2">
    <source>
        <dbReference type="Proteomes" id="UP001160148"/>
    </source>
</evidence>
<dbReference type="PANTHER" id="PTHR33053:SF24">
    <property type="entry name" value="TRANSPOSASE DOMAIN-CONTAINING PROTEIN"/>
    <property type="match status" value="1"/>
</dbReference>
<dbReference type="Proteomes" id="UP001160148">
    <property type="component" value="Unassembled WGS sequence"/>
</dbReference>
<accession>A0AAV0XIJ8</accession>
<name>A0AAV0XIJ8_9HEMI</name>
<proteinExistence type="predicted"/>